<dbReference type="OrthoDB" id="2003091at2"/>
<organism evidence="1 2">
    <name type="scientific">Parablautia muri</name>
    <dbReference type="NCBI Taxonomy" id="2320879"/>
    <lineage>
        <taxon>Bacteria</taxon>
        <taxon>Bacillati</taxon>
        <taxon>Bacillota</taxon>
        <taxon>Clostridia</taxon>
        <taxon>Lachnospirales</taxon>
        <taxon>Lachnospiraceae</taxon>
        <taxon>Parablautia</taxon>
    </lineage>
</organism>
<keyword evidence="2" id="KW-1185">Reference proteome</keyword>
<dbReference type="EMBL" id="QZDT01000125">
    <property type="protein sequence ID" value="NBJ95599.1"/>
    <property type="molecule type" value="Genomic_DNA"/>
</dbReference>
<comment type="caution">
    <text evidence="1">The sequence shown here is derived from an EMBL/GenBank/DDBJ whole genome shotgun (WGS) entry which is preliminary data.</text>
</comment>
<proteinExistence type="predicted"/>
<accession>A0A9X5BK85</accession>
<protein>
    <submittedName>
        <fullName evidence="1">Uncharacterized protein</fullName>
    </submittedName>
</protein>
<gene>
    <name evidence="1" type="ORF">D5281_24605</name>
</gene>
<evidence type="ECO:0000313" key="2">
    <source>
        <dbReference type="Proteomes" id="UP001154420"/>
    </source>
</evidence>
<sequence length="184" mass="21278">MKNKYILLEVNQRNEIRADVNMAIKSMELMQIEDMNVKIDTGCPYTSIPILRFGISKAKAQQMKQRDCADNRIRKEISFGVNDSKEKRDADKEKFKAGKYMDLKSITFQHGNFEIDFGGVCINKDHVKVSYDRTGNILIGMDLLSQMDIHIRKSKILGKTVFIACPYDNMNQEYLEALNQHFDI</sequence>
<name>A0A9X5BK85_9FIRM</name>
<dbReference type="AlphaFoldDB" id="A0A9X5BK85"/>
<reference evidence="1" key="1">
    <citation type="submission" date="2018-09" db="EMBL/GenBank/DDBJ databases">
        <title>Murine metabolic-syndrome-specific gut microbial biobank.</title>
        <authorList>
            <person name="Liu C."/>
        </authorList>
    </citation>
    <scope>NUCLEOTIDE SEQUENCE</scope>
    <source>
        <strain evidence="1">D42-62</strain>
    </source>
</reference>
<dbReference type="RefSeq" id="WP_160562465.1">
    <property type="nucleotide sequence ID" value="NZ_QZDT01000125.1"/>
</dbReference>
<dbReference type="Proteomes" id="UP001154420">
    <property type="component" value="Unassembled WGS sequence"/>
</dbReference>
<evidence type="ECO:0000313" key="1">
    <source>
        <dbReference type="EMBL" id="NBJ95599.1"/>
    </source>
</evidence>